<dbReference type="SUPFAM" id="SSF51735">
    <property type="entry name" value="NAD(P)-binding Rossmann-fold domains"/>
    <property type="match status" value="1"/>
</dbReference>
<dbReference type="Gene3D" id="3.40.50.720">
    <property type="entry name" value="NAD(P)-binding Rossmann-like Domain"/>
    <property type="match status" value="2"/>
</dbReference>
<dbReference type="InterPro" id="IPR036291">
    <property type="entry name" value="NAD(P)-bd_dom_sf"/>
</dbReference>
<comment type="function">
    <text evidence="1">The transhydrogenation between NADH and NADP is coupled to respiration and ATP hydrolysis and functions as a proton pump across the membrane.</text>
</comment>
<keyword evidence="4" id="KW-0547">Nucleotide-binding</keyword>
<dbReference type="PROSITE" id="PS00837">
    <property type="entry name" value="ALADH_PNT_2"/>
    <property type="match status" value="1"/>
</dbReference>
<dbReference type="Pfam" id="PF05222">
    <property type="entry name" value="AlaDh_PNT_N"/>
    <property type="match status" value="1"/>
</dbReference>
<dbReference type="SMART" id="SM01003">
    <property type="entry name" value="AlaDh_PNT_N"/>
    <property type="match status" value="1"/>
</dbReference>
<dbReference type="AlphaFoldDB" id="A0A4R0HG70"/>
<dbReference type="RefSeq" id="WP_131339987.1">
    <property type="nucleotide sequence ID" value="NZ_SJJZ01000002.1"/>
</dbReference>
<dbReference type="InterPro" id="IPR007698">
    <property type="entry name" value="AlaDH/PNT_NAD(H)-bd"/>
</dbReference>
<keyword evidence="5" id="KW-0521">NADP</keyword>
<evidence type="ECO:0000256" key="6">
    <source>
        <dbReference type="ARBA" id="ARBA00022967"/>
    </source>
</evidence>
<feature type="domain" description="Alanine dehydrogenase/pyridine nucleotide transhydrogenase NAD(H)-binding" evidence="9">
    <location>
        <begin position="142"/>
        <end position="306"/>
    </location>
</feature>
<dbReference type="PANTHER" id="PTHR10160">
    <property type="entry name" value="NAD(P) TRANSHYDROGENASE"/>
    <property type="match status" value="1"/>
</dbReference>
<dbReference type="EC" id="7.1.1.1" evidence="3"/>
<evidence type="ECO:0000256" key="8">
    <source>
        <dbReference type="ARBA" id="ARBA00048202"/>
    </source>
</evidence>
<dbReference type="InterPro" id="IPR007886">
    <property type="entry name" value="AlaDH/PNT_N"/>
</dbReference>
<dbReference type="SMART" id="SM01002">
    <property type="entry name" value="AlaDh_PNT_C"/>
    <property type="match status" value="1"/>
</dbReference>
<feature type="domain" description="Alanine dehydrogenase/pyridine nucleotide transhydrogenase N-terminal" evidence="10">
    <location>
        <begin position="6"/>
        <end position="133"/>
    </location>
</feature>
<evidence type="ECO:0000256" key="4">
    <source>
        <dbReference type="ARBA" id="ARBA00022741"/>
    </source>
</evidence>
<dbReference type="InterPro" id="IPR008143">
    <property type="entry name" value="Ala_DH/PNT_CS2"/>
</dbReference>
<dbReference type="SUPFAM" id="SSF52283">
    <property type="entry name" value="Formate/glycerate dehydrogenase catalytic domain-like"/>
    <property type="match status" value="1"/>
</dbReference>
<keyword evidence="7" id="KW-0520">NAD</keyword>
<dbReference type="GO" id="GO:0008750">
    <property type="term" value="F:proton-translocating NAD(P)+ transhydrogenase activity"/>
    <property type="evidence" value="ECO:0007669"/>
    <property type="project" value="UniProtKB-EC"/>
</dbReference>
<comment type="catalytic activity">
    <reaction evidence="8">
        <text>NAD(+) + NADPH + H(+)(in) = NADH + NADP(+) + H(+)(out)</text>
        <dbReference type="Rhea" id="RHEA:47992"/>
        <dbReference type="ChEBI" id="CHEBI:15378"/>
        <dbReference type="ChEBI" id="CHEBI:57540"/>
        <dbReference type="ChEBI" id="CHEBI:57783"/>
        <dbReference type="ChEBI" id="CHEBI:57945"/>
        <dbReference type="ChEBI" id="CHEBI:58349"/>
        <dbReference type="EC" id="7.1.1.1"/>
    </reaction>
</comment>
<protein>
    <recommendedName>
        <fullName evidence="3">proton-translocating NAD(P)(+) transhydrogenase</fullName>
        <ecNumber evidence="3">7.1.1.1</ecNumber>
    </recommendedName>
</protein>
<dbReference type="Pfam" id="PF01262">
    <property type="entry name" value="AlaDh_PNT_C"/>
    <property type="match status" value="1"/>
</dbReference>
<dbReference type="Proteomes" id="UP000292346">
    <property type="component" value="Unassembled WGS sequence"/>
</dbReference>
<dbReference type="CDD" id="cd05304">
    <property type="entry name" value="Rubrum_tdh"/>
    <property type="match status" value="1"/>
</dbReference>
<evidence type="ECO:0000259" key="10">
    <source>
        <dbReference type="SMART" id="SM01003"/>
    </source>
</evidence>
<name>A0A4R0HG70_9ACTN</name>
<dbReference type="GO" id="GO:0016491">
    <property type="term" value="F:oxidoreductase activity"/>
    <property type="evidence" value="ECO:0007669"/>
    <property type="project" value="InterPro"/>
</dbReference>
<proteinExistence type="inferred from homology"/>
<gene>
    <name evidence="11" type="ORF">E0H45_21745</name>
</gene>
<dbReference type="OrthoDB" id="9804592at2"/>
<evidence type="ECO:0000256" key="5">
    <source>
        <dbReference type="ARBA" id="ARBA00022857"/>
    </source>
</evidence>
<evidence type="ECO:0000256" key="3">
    <source>
        <dbReference type="ARBA" id="ARBA00012943"/>
    </source>
</evidence>
<keyword evidence="12" id="KW-1185">Reference proteome</keyword>
<evidence type="ECO:0000256" key="2">
    <source>
        <dbReference type="ARBA" id="ARBA00005689"/>
    </source>
</evidence>
<evidence type="ECO:0000256" key="1">
    <source>
        <dbReference type="ARBA" id="ARBA00003943"/>
    </source>
</evidence>
<evidence type="ECO:0000256" key="7">
    <source>
        <dbReference type="ARBA" id="ARBA00023027"/>
    </source>
</evidence>
<comment type="caution">
    <text evidence="11">The sequence shown here is derived from an EMBL/GenBank/DDBJ whole genome shotgun (WGS) entry which is preliminary data.</text>
</comment>
<sequence>MNLLIGCPAETEWHESRVAVTPEVVGRLRRIGLDVVVEAGAGRRAGFPDEAYVAAGARVGDRLEVFTQPDILAVIHRPDCQRLRAGQIVIGLLGPYEAPEELSEVTALSFEGLPRTLSRAQSMDVLTSQANVAGYKAAVLAADTFGGFFPMMMTAAGTVRPAKVLVLGGGVAGLQAIGTARRLGALVTGYDVRAAARADIASTGAAVLDLKVTAEGEGGYARTLTADEQAEQQKALVDAIRDFDVVITTAQVPGHRPPALVPAEALAALAPGSVVVDLASGPLGGNVAGSVPGSRTETENGVVVLGAGNLPAQVPRAASSAWARNVAALLEHLIHDGSVVLDPEDEVTAGLLVRTKEAVS</sequence>
<evidence type="ECO:0000259" key="9">
    <source>
        <dbReference type="SMART" id="SM01002"/>
    </source>
</evidence>
<dbReference type="GO" id="GO:0006740">
    <property type="term" value="P:NADPH regeneration"/>
    <property type="evidence" value="ECO:0007669"/>
    <property type="project" value="TreeGrafter"/>
</dbReference>
<dbReference type="PANTHER" id="PTHR10160:SF19">
    <property type="entry name" value="PROTON-TRANSLOCATING NAD(P)(+) TRANSHYDROGENASE"/>
    <property type="match status" value="1"/>
</dbReference>
<evidence type="ECO:0000313" key="12">
    <source>
        <dbReference type="Proteomes" id="UP000292346"/>
    </source>
</evidence>
<evidence type="ECO:0000313" key="11">
    <source>
        <dbReference type="EMBL" id="TCC08500.1"/>
    </source>
</evidence>
<keyword evidence="6" id="KW-1278">Translocase</keyword>
<reference evidence="11 12" key="1">
    <citation type="submission" date="2019-02" db="EMBL/GenBank/DDBJ databases">
        <title>Kribbella capetownensis sp. nov. and Kribbella speibonae sp. nov., isolated from soil.</title>
        <authorList>
            <person name="Curtis S.M."/>
            <person name="Norton I."/>
            <person name="Everest G.J."/>
            <person name="Meyers P.R."/>
        </authorList>
    </citation>
    <scope>NUCLEOTIDE SEQUENCE [LARGE SCALE GENOMIC DNA]</scope>
    <source>
        <strain evidence="11 12">KCTC 29219</strain>
    </source>
</reference>
<accession>A0A4R0HG70</accession>
<comment type="similarity">
    <text evidence="2">Belongs to the AlaDH/PNT family.</text>
</comment>
<organism evidence="11 12">
    <name type="scientific">Kribbella soli</name>
    <dbReference type="NCBI Taxonomy" id="1124743"/>
    <lineage>
        <taxon>Bacteria</taxon>
        <taxon>Bacillati</taxon>
        <taxon>Actinomycetota</taxon>
        <taxon>Actinomycetes</taxon>
        <taxon>Propionibacteriales</taxon>
        <taxon>Kribbellaceae</taxon>
        <taxon>Kribbella</taxon>
    </lineage>
</organism>
<dbReference type="GO" id="GO:0005886">
    <property type="term" value="C:plasma membrane"/>
    <property type="evidence" value="ECO:0007669"/>
    <property type="project" value="TreeGrafter"/>
</dbReference>
<dbReference type="EMBL" id="SJJZ01000002">
    <property type="protein sequence ID" value="TCC08500.1"/>
    <property type="molecule type" value="Genomic_DNA"/>
</dbReference>
<dbReference type="GO" id="GO:0050661">
    <property type="term" value="F:NADP binding"/>
    <property type="evidence" value="ECO:0007669"/>
    <property type="project" value="TreeGrafter"/>
</dbReference>